<dbReference type="EMBL" id="BAABBP010000001">
    <property type="protein sequence ID" value="GAA3980546.1"/>
    <property type="molecule type" value="Genomic_DNA"/>
</dbReference>
<evidence type="ECO:0000313" key="10">
    <source>
        <dbReference type="Proteomes" id="UP001501627"/>
    </source>
</evidence>
<feature type="domain" description="ABC3 transporter permease C-terminal" evidence="8">
    <location>
        <begin position="262"/>
        <end position="384"/>
    </location>
</feature>
<dbReference type="Pfam" id="PF02687">
    <property type="entry name" value="FtsX"/>
    <property type="match status" value="2"/>
</dbReference>
<dbReference type="RefSeq" id="WP_103044696.1">
    <property type="nucleotide sequence ID" value="NZ_BAABBP010000001.1"/>
</dbReference>
<organism evidence="9 10">
    <name type="scientific">Comamonas faecalis</name>
    <dbReference type="NCBI Taxonomy" id="1387849"/>
    <lineage>
        <taxon>Bacteria</taxon>
        <taxon>Pseudomonadati</taxon>
        <taxon>Pseudomonadota</taxon>
        <taxon>Betaproteobacteria</taxon>
        <taxon>Burkholderiales</taxon>
        <taxon>Comamonadaceae</taxon>
        <taxon>Comamonas</taxon>
    </lineage>
</organism>
<feature type="domain" description="ABC3 transporter permease C-terminal" evidence="8">
    <location>
        <begin position="736"/>
        <end position="849"/>
    </location>
</feature>
<accession>A0ABP7QD27</accession>
<keyword evidence="6 7" id="KW-0472">Membrane</keyword>
<reference evidence="10" key="1">
    <citation type="journal article" date="2019" name="Int. J. Syst. Evol. Microbiol.">
        <title>The Global Catalogue of Microorganisms (GCM) 10K type strain sequencing project: providing services to taxonomists for standard genome sequencing and annotation.</title>
        <authorList>
            <consortium name="The Broad Institute Genomics Platform"/>
            <consortium name="The Broad Institute Genome Sequencing Center for Infectious Disease"/>
            <person name="Wu L."/>
            <person name="Ma J."/>
        </authorList>
    </citation>
    <scope>NUCLEOTIDE SEQUENCE [LARGE SCALE GENOMIC DNA]</scope>
    <source>
        <strain evidence="10">JCM 17561</strain>
    </source>
</reference>
<dbReference type="InterPro" id="IPR003838">
    <property type="entry name" value="ABC3_permease_C"/>
</dbReference>
<evidence type="ECO:0000256" key="1">
    <source>
        <dbReference type="ARBA" id="ARBA00004651"/>
    </source>
</evidence>
<dbReference type="InterPro" id="IPR051447">
    <property type="entry name" value="Lipoprotein-release_system"/>
</dbReference>
<proteinExistence type="inferred from homology"/>
<comment type="caution">
    <text evidence="9">The sequence shown here is derived from an EMBL/GenBank/DDBJ whole genome shotgun (WGS) entry which is preliminary data.</text>
</comment>
<feature type="transmembrane region" description="Helical" evidence="7">
    <location>
        <begin position="775"/>
        <end position="808"/>
    </location>
</feature>
<evidence type="ECO:0000256" key="6">
    <source>
        <dbReference type="ARBA" id="ARBA00023136"/>
    </source>
</evidence>
<name>A0ABP7QD27_9BURK</name>
<dbReference type="PANTHER" id="PTHR30489">
    <property type="entry name" value="LIPOPROTEIN-RELEASING SYSTEM TRANSMEMBRANE PROTEIN LOLE"/>
    <property type="match status" value="1"/>
</dbReference>
<evidence type="ECO:0000259" key="8">
    <source>
        <dbReference type="Pfam" id="PF02687"/>
    </source>
</evidence>
<evidence type="ECO:0000256" key="4">
    <source>
        <dbReference type="ARBA" id="ARBA00022692"/>
    </source>
</evidence>
<keyword evidence="4 7" id="KW-0812">Transmembrane</keyword>
<evidence type="ECO:0000313" key="9">
    <source>
        <dbReference type="EMBL" id="GAA3980546.1"/>
    </source>
</evidence>
<keyword evidence="10" id="KW-1185">Reference proteome</keyword>
<feature type="transmembrane region" description="Helical" evidence="7">
    <location>
        <begin position="485"/>
        <end position="510"/>
    </location>
</feature>
<evidence type="ECO:0000256" key="3">
    <source>
        <dbReference type="ARBA" id="ARBA00022475"/>
    </source>
</evidence>
<feature type="transmembrane region" description="Helical" evidence="7">
    <location>
        <begin position="828"/>
        <end position="849"/>
    </location>
</feature>
<evidence type="ECO:0000256" key="7">
    <source>
        <dbReference type="SAM" id="Phobius"/>
    </source>
</evidence>
<dbReference type="PANTHER" id="PTHR30489:SF0">
    <property type="entry name" value="LIPOPROTEIN-RELEASING SYSTEM TRANSMEMBRANE PROTEIN LOLE"/>
    <property type="match status" value="1"/>
</dbReference>
<feature type="transmembrane region" description="Helical" evidence="7">
    <location>
        <begin position="304"/>
        <end position="337"/>
    </location>
</feature>
<comment type="similarity">
    <text evidence="2">Belongs to the ABC-4 integral membrane protein family. LolC/E subfamily.</text>
</comment>
<feature type="transmembrane region" description="Helical" evidence="7">
    <location>
        <begin position="433"/>
        <end position="459"/>
    </location>
</feature>
<protein>
    <recommendedName>
        <fullName evidence="8">ABC3 transporter permease C-terminal domain-containing protein</fullName>
    </recommendedName>
</protein>
<evidence type="ECO:0000256" key="2">
    <source>
        <dbReference type="ARBA" id="ARBA00005236"/>
    </source>
</evidence>
<dbReference type="Proteomes" id="UP001501627">
    <property type="component" value="Unassembled WGS sequence"/>
</dbReference>
<keyword evidence="3" id="KW-1003">Cell membrane</keyword>
<gene>
    <name evidence="9" type="ORF">GCM10022279_00250</name>
</gene>
<comment type="subcellular location">
    <subcellularLocation>
        <location evidence="1">Cell membrane</location>
        <topology evidence="1">Multi-pass membrane protein</topology>
    </subcellularLocation>
</comment>
<feature type="transmembrane region" description="Helical" evidence="7">
    <location>
        <begin position="260"/>
        <end position="283"/>
    </location>
</feature>
<evidence type="ECO:0000256" key="5">
    <source>
        <dbReference type="ARBA" id="ARBA00022989"/>
    </source>
</evidence>
<feature type="transmembrane region" description="Helical" evidence="7">
    <location>
        <begin position="408"/>
        <end position="427"/>
    </location>
</feature>
<feature type="transmembrane region" description="Helical" evidence="7">
    <location>
        <begin position="357"/>
        <end position="377"/>
    </location>
</feature>
<keyword evidence="5 7" id="KW-1133">Transmembrane helix</keyword>
<sequence>MATLRALLLTFSWQDMRQHRWRTLVAVLAIALGVALALAVQLINASAMAEFDRAARALGGRADLQLRARQGALPEQLYADVARLAQVQRASPVLELQAQLQHGGASVTLRVLGVDALQLATLAPDLMPRPWPQSPRLAMLAPATLFLNPAALAALQWRGDTPAQALLQAGSQRHGVQVAGTVAAAGAPLAVMDIGAAQDLFGRGGWLSRIDLQLRPGVTREPLEAALLALPGWPANALLVTPAEHSGALQRLTRAYRVNLAALSLVALFTGAFLVYSVLALGVARRQPQLALLAVLGATPGQRLALVLLEALALGLVGSLLGLLLGTALAAGALHWLGADLGAGYFAGVAPALHWSLPALLVYGLLGLLAALVGGWWPARAASALAPAQALKGLDAAQPPPRHATGPWLGPALCAAGALLAFVPAVAGVPLAAYTAIGLLLVGGMALLPLLVQALVAVVQRAQRRAGTQPLRLLALARAGHARNAAVIAVGGVVAALALAVALMVMVGSFRASLTQWLAQMLPAPLYLQAGGSDGAPVFGDDFVAALRGLPEFAQVQGRRSLQLQIDARLPALALLARPLDTDVQRTLPLQGDPSPVPPGCIGVYASEAAAALYQIQPGQHWPALAAAWAQQPGTPSPCFFIAGIWRDYARQSGAVVLDSADLQRVSGERGASELALWPAPGISEIQAQNAIEGLALRMPDMAQLAALRLTSAQALRSRSLAIFDRSFAITHWLQAVAIGIGLFGVASSMAAQVLARRKEFGMLAHLGFTRGQILALVAGEGLVWSLVGALAGMLLGLAVSLVLVYGVNPQSFHWSMDLAVPWTRLSLLVLATVAAAALTSLVAGRAAAGADAVQAVRQDW</sequence>
<feature type="transmembrane region" description="Helical" evidence="7">
    <location>
        <begin position="733"/>
        <end position="755"/>
    </location>
</feature>